<dbReference type="EMBL" id="BPTT01000001">
    <property type="protein sequence ID" value="GJG33118.1"/>
    <property type="molecule type" value="Genomic_DNA"/>
</dbReference>
<gene>
    <name evidence="1" type="ORF">PRMUPPPA20_12270</name>
    <name evidence="2" type="ORF">SAMN04488494_0051</name>
</gene>
<evidence type="ECO:0000313" key="2">
    <source>
        <dbReference type="EMBL" id="SHN03554.1"/>
    </source>
</evidence>
<dbReference type="Proteomes" id="UP000184280">
    <property type="component" value="Unassembled WGS sequence"/>
</dbReference>
<sequence>MKQLERAQLKAVKGGDGWILLPGGVMNLIPTTTLITTTGTNGNQDTNTSTSLLNSLINAIKNKMNNKK</sequence>
<organism evidence="2 3">
    <name type="scientific">Xylanibacter ruminicola</name>
    <name type="common">Prevotella ruminicola</name>
    <dbReference type="NCBI Taxonomy" id="839"/>
    <lineage>
        <taxon>Bacteria</taxon>
        <taxon>Pseudomonadati</taxon>
        <taxon>Bacteroidota</taxon>
        <taxon>Bacteroidia</taxon>
        <taxon>Bacteroidales</taxon>
        <taxon>Prevotellaceae</taxon>
        <taxon>Xylanibacter</taxon>
    </lineage>
</organism>
<evidence type="ECO:0000313" key="3">
    <source>
        <dbReference type="Proteomes" id="UP000184280"/>
    </source>
</evidence>
<evidence type="ECO:0000313" key="1">
    <source>
        <dbReference type="EMBL" id="GJG33118.1"/>
    </source>
</evidence>
<name>A0A1M7NI42_XYLRU</name>
<reference evidence="2 3" key="1">
    <citation type="submission" date="2016-11" db="EMBL/GenBank/DDBJ databases">
        <authorList>
            <person name="Jaros S."/>
            <person name="Januszkiewicz K."/>
            <person name="Wedrychowicz H."/>
        </authorList>
    </citation>
    <scope>NUCLEOTIDE SEQUENCE [LARGE SCALE GENOMIC DNA]</scope>
    <source>
        <strain evidence="2 3">BPI-34</strain>
    </source>
</reference>
<proteinExistence type="predicted"/>
<dbReference type="GeneID" id="31500262"/>
<reference evidence="1" key="2">
    <citation type="submission" date="2021-08" db="EMBL/GenBank/DDBJ databases">
        <title>Prevotella lacticifex sp. nov., isolated from rumen of cow.</title>
        <authorList>
            <person name="Shinkai T."/>
            <person name="Ikeyama N."/>
            <person name="Kumagai M."/>
            <person name="Ohmori H."/>
            <person name="Sakamoto M."/>
            <person name="Ohkuma M."/>
            <person name="Mitsumori M."/>
        </authorList>
    </citation>
    <scope>NUCLEOTIDE SEQUENCE</scope>
    <source>
        <strain evidence="1">JCM 8259</strain>
    </source>
</reference>
<protein>
    <submittedName>
        <fullName evidence="2">Uncharacterized protein</fullName>
    </submittedName>
</protein>
<dbReference type="AlphaFoldDB" id="A0A1M7NI42"/>
<dbReference type="Proteomes" id="UP000887097">
    <property type="component" value="Unassembled WGS sequence"/>
</dbReference>
<dbReference type="EMBL" id="FRCJ01000010">
    <property type="protein sequence ID" value="SHN03554.1"/>
    <property type="molecule type" value="Genomic_DNA"/>
</dbReference>
<dbReference type="RefSeq" id="WP_041385630.1">
    <property type="nucleotide sequence ID" value="NZ_BPTT01000001.1"/>
</dbReference>
<accession>A0A1M7NI42</accession>